<feature type="non-terminal residue" evidence="1">
    <location>
        <position position="1"/>
    </location>
</feature>
<comment type="caution">
    <text evidence="1">The sequence shown here is derived from an EMBL/GenBank/DDBJ whole genome shotgun (WGS) entry which is preliminary data.</text>
</comment>
<dbReference type="AlphaFoldDB" id="T1AMU9"/>
<accession>T1AMU9</accession>
<sequence>EALGGGVFPALATRLVTALHLAVPPVGISFHDDVPVTVAPYDGPMSETAADGRRGRVAAGCVFWIHGAERSFSTAPDDHGNCSVGQVTHGLADVEDVVGRGDVQALLGSGWVDEAALTTVPRITSHPGSVVYGPVAAGGPEPDVVLLRVNGRQMMVLHDA</sequence>
<reference evidence="1" key="1">
    <citation type="submission" date="2013-08" db="EMBL/GenBank/DDBJ databases">
        <authorList>
            <person name="Mendez C."/>
            <person name="Richter M."/>
            <person name="Ferrer M."/>
            <person name="Sanchez J."/>
        </authorList>
    </citation>
    <scope>NUCLEOTIDE SEQUENCE</scope>
</reference>
<feature type="non-terminal residue" evidence="1">
    <location>
        <position position="160"/>
    </location>
</feature>
<gene>
    <name evidence="1" type="ORF">B2A_04266</name>
</gene>
<proteinExistence type="predicted"/>
<name>T1AMU9_9ZZZZ</name>
<dbReference type="InterPro" id="IPR003748">
    <property type="entry name" value="DUF169"/>
</dbReference>
<organism evidence="1">
    <name type="scientific">mine drainage metagenome</name>
    <dbReference type="NCBI Taxonomy" id="410659"/>
    <lineage>
        <taxon>unclassified sequences</taxon>
        <taxon>metagenomes</taxon>
        <taxon>ecological metagenomes</taxon>
    </lineage>
</organism>
<dbReference type="Pfam" id="PF02596">
    <property type="entry name" value="DUF169"/>
    <property type="match status" value="1"/>
</dbReference>
<evidence type="ECO:0000313" key="1">
    <source>
        <dbReference type="EMBL" id="EQD58682.1"/>
    </source>
</evidence>
<dbReference type="EMBL" id="AUZZ01002856">
    <property type="protein sequence ID" value="EQD58682.1"/>
    <property type="molecule type" value="Genomic_DNA"/>
</dbReference>
<protein>
    <submittedName>
        <fullName evidence="1">Uncharacterized protein</fullName>
    </submittedName>
</protein>
<reference evidence="1" key="2">
    <citation type="journal article" date="2014" name="ISME J.">
        <title>Microbial stratification in low pH oxic and suboxic macroscopic growths along an acid mine drainage.</title>
        <authorList>
            <person name="Mendez-Garcia C."/>
            <person name="Mesa V."/>
            <person name="Sprenger R.R."/>
            <person name="Richter M."/>
            <person name="Diez M.S."/>
            <person name="Solano J."/>
            <person name="Bargiela R."/>
            <person name="Golyshina O.V."/>
            <person name="Manteca A."/>
            <person name="Ramos J.L."/>
            <person name="Gallego J.R."/>
            <person name="Llorente I."/>
            <person name="Martins Dos Santos V.A."/>
            <person name="Jensen O.N."/>
            <person name="Pelaez A.I."/>
            <person name="Sanchez J."/>
            <person name="Ferrer M."/>
        </authorList>
    </citation>
    <scope>NUCLEOTIDE SEQUENCE</scope>
</reference>